<dbReference type="Gene3D" id="2.40.50.100">
    <property type="match status" value="1"/>
</dbReference>
<dbReference type="Pfam" id="PF25989">
    <property type="entry name" value="YknX_C"/>
    <property type="match status" value="1"/>
</dbReference>
<dbReference type="PANTHER" id="PTHR30469:SF33">
    <property type="entry name" value="SLR1207 PROTEIN"/>
    <property type="match status" value="1"/>
</dbReference>
<dbReference type="PROSITE" id="PS51257">
    <property type="entry name" value="PROKAR_LIPOPROTEIN"/>
    <property type="match status" value="1"/>
</dbReference>
<evidence type="ECO:0000259" key="3">
    <source>
        <dbReference type="Pfam" id="PF25881"/>
    </source>
</evidence>
<dbReference type="Proteomes" id="UP000295832">
    <property type="component" value="Unassembled WGS sequence"/>
</dbReference>
<comment type="caution">
    <text evidence="6">The sequence shown here is derived from an EMBL/GenBank/DDBJ whole genome shotgun (WGS) entry which is preliminary data.</text>
</comment>
<evidence type="ECO:0000256" key="1">
    <source>
        <dbReference type="ARBA" id="ARBA00009477"/>
    </source>
</evidence>
<dbReference type="Pfam" id="PF25954">
    <property type="entry name" value="Beta-barrel_RND_2"/>
    <property type="match status" value="1"/>
</dbReference>
<name>A0A4R8H5P9_9FIRM</name>
<dbReference type="RefSeq" id="WP_134115360.1">
    <property type="nucleotide sequence ID" value="NZ_SOEG01000005.1"/>
</dbReference>
<dbReference type="EMBL" id="SOEG01000005">
    <property type="protein sequence ID" value="TDX52670.1"/>
    <property type="molecule type" value="Genomic_DNA"/>
</dbReference>
<protein>
    <submittedName>
        <fullName evidence="6">RND family efflux transporter MFP subunit</fullName>
    </submittedName>
</protein>
<keyword evidence="7" id="KW-1185">Reference proteome</keyword>
<dbReference type="InterPro" id="IPR058792">
    <property type="entry name" value="Beta-barrel_RND_2"/>
</dbReference>
<dbReference type="Gene3D" id="1.10.287.470">
    <property type="entry name" value="Helix hairpin bin"/>
    <property type="match status" value="2"/>
</dbReference>
<dbReference type="InterPro" id="IPR058637">
    <property type="entry name" value="YknX-like_C"/>
</dbReference>
<feature type="domain" description="YknX-like C-terminal permuted SH3-like" evidence="5">
    <location>
        <begin position="347"/>
        <end position="414"/>
    </location>
</feature>
<evidence type="ECO:0000259" key="5">
    <source>
        <dbReference type="Pfam" id="PF25989"/>
    </source>
</evidence>
<evidence type="ECO:0000259" key="4">
    <source>
        <dbReference type="Pfam" id="PF25954"/>
    </source>
</evidence>
<feature type="coiled-coil region" evidence="2">
    <location>
        <begin position="103"/>
        <end position="163"/>
    </location>
</feature>
<dbReference type="GO" id="GO:0015562">
    <property type="term" value="F:efflux transmembrane transporter activity"/>
    <property type="evidence" value="ECO:0007669"/>
    <property type="project" value="TreeGrafter"/>
</dbReference>
<gene>
    <name evidence="6" type="ORF">C7959_10524</name>
</gene>
<dbReference type="NCBIfam" id="TIGR01730">
    <property type="entry name" value="RND_mfp"/>
    <property type="match status" value="1"/>
</dbReference>
<evidence type="ECO:0000256" key="2">
    <source>
        <dbReference type="SAM" id="Coils"/>
    </source>
</evidence>
<dbReference type="InterPro" id="IPR006143">
    <property type="entry name" value="RND_pump_MFP"/>
</dbReference>
<dbReference type="Gene3D" id="2.40.30.170">
    <property type="match status" value="1"/>
</dbReference>
<feature type="coiled-coil region" evidence="2">
    <location>
        <begin position="200"/>
        <end position="234"/>
    </location>
</feature>
<dbReference type="Pfam" id="PF25881">
    <property type="entry name" value="HH_YBHG"/>
    <property type="match status" value="1"/>
</dbReference>
<dbReference type="STRING" id="926561.GCA_000379025_00283"/>
<dbReference type="InterPro" id="IPR059052">
    <property type="entry name" value="HH_YbhG-like"/>
</dbReference>
<reference evidence="6 7" key="1">
    <citation type="submission" date="2019-03" db="EMBL/GenBank/DDBJ databases">
        <title>Subsurface microbial communities from deep shales in Ohio and West Virginia, USA.</title>
        <authorList>
            <person name="Wrighton K."/>
        </authorList>
    </citation>
    <scope>NUCLEOTIDE SEQUENCE [LARGE SCALE GENOMIC DNA]</scope>
    <source>
        <strain evidence="6 7">MSL 6dP</strain>
    </source>
</reference>
<feature type="domain" description="YbhG-like alpha-helical hairpin" evidence="3">
    <location>
        <begin position="101"/>
        <end position="227"/>
    </location>
</feature>
<dbReference type="Gene3D" id="2.40.420.20">
    <property type="match status" value="1"/>
</dbReference>
<dbReference type="GO" id="GO:1990281">
    <property type="term" value="C:efflux pump complex"/>
    <property type="evidence" value="ECO:0007669"/>
    <property type="project" value="TreeGrafter"/>
</dbReference>
<sequence length="420" mass="45886">MKILSNKKLVVVLLIAILSFSIIGCGKKAEETIANQKEEKPKIPVESITAQVDQLSDYVTVVGATEASKSVQLTPQVQEEVEKVYVKVGDKVNKGDRLLVLDKDTLEIQVEQAEAGLKAAQANLDKALRGAREEEIAQLKAQLEQAKASYEETEKAYNRQETLYKQHVISEQQFESMKSKYIAAKSGYETAKQSLKLAQNGATEEEIKALEAQVSQAKASYQSAKIRLSKAEIKTPISGIISAVNIEEGEMAGGQPVIAIANIDQVKIVAYVSERNINKVNLGDKVEVDFNALERLVTGRVDSISPVMDQQKKAFPVEIIIDNQDNLIKGGMYAEINLVSERINNKVVIPQESIFEEADIEYVYIIKDGAAERRKVETGLSAAGKVVVLSGIKEGEEVVVTGQEDLGAGAKVQVVNRGDN</sequence>
<accession>A0A4R8H5P9</accession>
<comment type="similarity">
    <text evidence="1">Belongs to the membrane fusion protein (MFP) (TC 8.A.1) family.</text>
</comment>
<proteinExistence type="inferred from homology"/>
<evidence type="ECO:0000313" key="7">
    <source>
        <dbReference type="Proteomes" id="UP000295832"/>
    </source>
</evidence>
<keyword evidence="2" id="KW-0175">Coiled coil</keyword>
<organism evidence="6 7">
    <name type="scientific">Orenia marismortui</name>
    <dbReference type="NCBI Taxonomy" id="46469"/>
    <lineage>
        <taxon>Bacteria</taxon>
        <taxon>Bacillati</taxon>
        <taxon>Bacillota</taxon>
        <taxon>Clostridia</taxon>
        <taxon>Halanaerobiales</taxon>
        <taxon>Halobacteroidaceae</taxon>
        <taxon>Orenia</taxon>
    </lineage>
</organism>
<dbReference type="SUPFAM" id="SSF111369">
    <property type="entry name" value="HlyD-like secretion proteins"/>
    <property type="match status" value="3"/>
</dbReference>
<dbReference type="AlphaFoldDB" id="A0A4R8H5P9"/>
<evidence type="ECO:0000313" key="6">
    <source>
        <dbReference type="EMBL" id="TDX52670.1"/>
    </source>
</evidence>
<feature type="domain" description="CusB-like beta-barrel" evidence="4">
    <location>
        <begin position="268"/>
        <end position="341"/>
    </location>
</feature>
<dbReference type="PANTHER" id="PTHR30469">
    <property type="entry name" value="MULTIDRUG RESISTANCE PROTEIN MDTA"/>
    <property type="match status" value="1"/>
</dbReference>